<dbReference type="InterPro" id="IPR025646">
    <property type="entry name" value="DUF4350"/>
</dbReference>
<evidence type="ECO:0000259" key="3">
    <source>
        <dbReference type="Pfam" id="PF14258"/>
    </source>
</evidence>
<reference evidence="5" key="1">
    <citation type="journal article" date="2019" name="Int. J. Syst. Evol. Microbiol.">
        <title>The Global Catalogue of Microorganisms (GCM) 10K type strain sequencing project: providing services to taxonomists for standard genome sequencing and annotation.</title>
        <authorList>
            <consortium name="The Broad Institute Genomics Platform"/>
            <consortium name="The Broad Institute Genome Sequencing Center for Infectious Disease"/>
            <person name="Wu L."/>
            <person name="Ma J."/>
        </authorList>
    </citation>
    <scope>NUCLEOTIDE SEQUENCE [LARGE SCALE GENOMIC DNA]</scope>
    <source>
        <strain evidence="5">JCM 17459</strain>
    </source>
</reference>
<keyword evidence="2" id="KW-0812">Transmembrane</keyword>
<evidence type="ECO:0000313" key="4">
    <source>
        <dbReference type="EMBL" id="GAA4288954.1"/>
    </source>
</evidence>
<dbReference type="EMBL" id="BAABBA010000020">
    <property type="protein sequence ID" value="GAA4288954.1"/>
    <property type="molecule type" value="Genomic_DNA"/>
</dbReference>
<evidence type="ECO:0000256" key="1">
    <source>
        <dbReference type="SAM" id="MobiDB-lite"/>
    </source>
</evidence>
<feature type="region of interest" description="Disordered" evidence="1">
    <location>
        <begin position="1"/>
        <end position="49"/>
    </location>
</feature>
<feature type="transmembrane region" description="Helical" evidence="2">
    <location>
        <begin position="56"/>
        <end position="76"/>
    </location>
</feature>
<comment type="caution">
    <text evidence="4">The sequence shown here is derived from an EMBL/GenBank/DDBJ whole genome shotgun (WGS) entry which is preliminary data.</text>
</comment>
<feature type="compositionally biased region" description="Low complexity" evidence="1">
    <location>
        <begin position="9"/>
        <end position="26"/>
    </location>
</feature>
<organism evidence="4 5">
    <name type="scientific">Georgenia daeguensis</name>
    <dbReference type="NCBI Taxonomy" id="908355"/>
    <lineage>
        <taxon>Bacteria</taxon>
        <taxon>Bacillati</taxon>
        <taxon>Actinomycetota</taxon>
        <taxon>Actinomycetes</taxon>
        <taxon>Micrococcales</taxon>
        <taxon>Bogoriellaceae</taxon>
        <taxon>Georgenia</taxon>
    </lineage>
</organism>
<accession>A0ABP8EY81</accession>
<dbReference type="Pfam" id="PF14258">
    <property type="entry name" value="DUF4350"/>
    <property type="match status" value="1"/>
</dbReference>
<evidence type="ECO:0000256" key="2">
    <source>
        <dbReference type="SAM" id="Phobius"/>
    </source>
</evidence>
<gene>
    <name evidence="4" type="ORF">GCM10022262_33150</name>
</gene>
<sequence length="420" mass="42558">MSAAGTHSAAGPAVPAGGPDAPAAEGTPSSPDGGAATTPPAGETPRRRSWWRRHRAAAVVSVVFLGLALLAVVLGGRTSGRPLAPDNPEPGGARAAAEILRGQGVRVHEASTLAQVGGLARPGTTVLVTDVRLLTPEQRSELVDTGADLVVAGSPFTDLEGLGVPLVPGGAGAQDPVLARCDDPDARAASRISSSSGSVTAEAGAAGVTVCFPVDGDGAGAYAVWSDGGRTVRYLADPQLMTNRLLAEDGNAALVLRMLGHHEDLVWYVPSLLDTSGSVEDTVPALPAGATMALWMLLAAAVVLAVGQARGLGRVVTEIMPVVVRSAETTRGRGRLYRRSGAQDHAAAALRAGAASRLARALGVPRSADAATLIDAVARATGWEAREVSDLLHGPPPADDGALLALSTMLDALESEVHRS</sequence>
<feature type="domain" description="DUF4350" evidence="3">
    <location>
        <begin position="85"/>
        <end position="259"/>
    </location>
</feature>
<name>A0ABP8EY81_9MICO</name>
<dbReference type="Proteomes" id="UP001499841">
    <property type="component" value="Unassembled WGS sequence"/>
</dbReference>
<keyword evidence="2" id="KW-0472">Membrane</keyword>
<keyword evidence="5" id="KW-1185">Reference proteome</keyword>
<dbReference type="RefSeq" id="WP_345043587.1">
    <property type="nucleotide sequence ID" value="NZ_BAABBA010000020.1"/>
</dbReference>
<evidence type="ECO:0000313" key="5">
    <source>
        <dbReference type="Proteomes" id="UP001499841"/>
    </source>
</evidence>
<proteinExistence type="predicted"/>
<protein>
    <submittedName>
        <fullName evidence="4">DUF4350 domain-containing protein</fullName>
    </submittedName>
</protein>
<keyword evidence="2" id="KW-1133">Transmembrane helix</keyword>